<reference evidence="3" key="1">
    <citation type="journal article" date="2012" name="Stand. Genomic Sci.">
        <title>Genome sequence of the Antarctic rhodopsins-containing flavobacterium Gillisia limnaea type strain (R-8282(T)).</title>
        <authorList>
            <person name="Riedel T."/>
            <person name="Held B."/>
            <person name="Nolan M."/>
            <person name="Lucas S."/>
            <person name="Lapidus A."/>
            <person name="Tice H."/>
            <person name="Del Rio T.G."/>
            <person name="Cheng J.F."/>
            <person name="Han C."/>
            <person name="Tapia R."/>
            <person name="Goodwin L.A."/>
            <person name="Pitluck S."/>
            <person name="Liolios K."/>
            <person name="Mavromatis K."/>
            <person name="Pagani I."/>
            <person name="Ivanova N."/>
            <person name="Mikhailova N."/>
            <person name="Pati A."/>
            <person name="Chen A."/>
            <person name="Palaniappan K."/>
            <person name="Land M."/>
            <person name="Rohde M."/>
            <person name="Tindall B.J."/>
            <person name="Detter J.C."/>
            <person name="Goker M."/>
            <person name="Bristow J."/>
            <person name="Eisen J.A."/>
            <person name="Markowitz V."/>
            <person name="Hugenholtz P."/>
            <person name="Kyrpides N.C."/>
            <person name="Klenk H.P."/>
            <person name="Woyke T."/>
        </authorList>
    </citation>
    <scope>NUCLEOTIDE SEQUENCE [LARGE SCALE GENOMIC DNA]</scope>
    <source>
        <strain evidence="3">DSM 15749 / LMG 21470 / R-8282</strain>
    </source>
</reference>
<name>H2BV90_GILLR</name>
<dbReference type="InterPro" id="IPR016040">
    <property type="entry name" value="NAD(P)-bd_dom"/>
</dbReference>
<sequence length="317" mass="35977">MQVILITGGFGFVGRRLIEKLKQDKSFQIFAISRRPLDKNVEENIGINVIFGDLKNSSFVLKTVAEIKPNYIIHLAAESSVAYSWKEPNLSFQNNVNIYLNILESVRKLGFKSRILSIGSSEEYGVVGGKQIPIKETVRPNPVSPYAVARQAQSELSKVYVKGFGLDIVSTRSFNHFGNTQTDRFVIPSFINKVLIQKYNEYDIKIEVGDLSIIRDFLHVDDVVKAYIILLRKGITGELYNVCSGKGYSLKEILVHIYKIAGINENYIISEKLIRPNDNPVIIGSYEKLQTLTGWKPIKNLKDELQLMVNQKELYLQ</sequence>
<evidence type="ECO:0000313" key="3">
    <source>
        <dbReference type="Proteomes" id="UP000003844"/>
    </source>
</evidence>
<dbReference type="Gene3D" id="3.40.50.720">
    <property type="entry name" value="NAD(P)-binding Rossmann-like Domain"/>
    <property type="match status" value="1"/>
</dbReference>
<dbReference type="Proteomes" id="UP000003844">
    <property type="component" value="Unassembled WGS sequence"/>
</dbReference>
<proteinExistence type="predicted"/>
<protein>
    <submittedName>
        <fullName evidence="2">NAD-dependent epimerase/dehydratase</fullName>
    </submittedName>
</protein>
<feature type="domain" description="NAD(P)-binding" evidence="1">
    <location>
        <begin position="5"/>
        <end position="305"/>
    </location>
</feature>
<dbReference type="EMBL" id="JH594606">
    <property type="protein sequence ID" value="EHQ01755.1"/>
    <property type="molecule type" value="Genomic_DNA"/>
</dbReference>
<gene>
    <name evidence="2" type="ORF">Gilli_1079</name>
</gene>
<dbReference type="SUPFAM" id="SSF51735">
    <property type="entry name" value="NAD(P)-binding Rossmann-fold domains"/>
    <property type="match status" value="1"/>
</dbReference>
<dbReference type="AlphaFoldDB" id="H2BV90"/>
<evidence type="ECO:0000313" key="2">
    <source>
        <dbReference type="EMBL" id="EHQ01755.1"/>
    </source>
</evidence>
<dbReference type="eggNOG" id="COG0451">
    <property type="taxonomic scope" value="Bacteria"/>
</dbReference>
<dbReference type="STRING" id="865937.Gilli_1079"/>
<organism evidence="2 3">
    <name type="scientific">Gillisia limnaea (strain DSM 15749 / LMG 21470 / R-8282)</name>
    <dbReference type="NCBI Taxonomy" id="865937"/>
    <lineage>
        <taxon>Bacteria</taxon>
        <taxon>Pseudomonadati</taxon>
        <taxon>Bacteroidota</taxon>
        <taxon>Flavobacteriia</taxon>
        <taxon>Flavobacteriales</taxon>
        <taxon>Flavobacteriaceae</taxon>
        <taxon>Gillisia</taxon>
    </lineage>
</organism>
<dbReference type="RefSeq" id="WP_006988077.1">
    <property type="nucleotide sequence ID" value="NZ_JH594606.1"/>
</dbReference>
<dbReference type="PANTHER" id="PTHR43000">
    <property type="entry name" value="DTDP-D-GLUCOSE 4,6-DEHYDRATASE-RELATED"/>
    <property type="match status" value="1"/>
</dbReference>
<dbReference type="InterPro" id="IPR036291">
    <property type="entry name" value="NAD(P)-bd_dom_sf"/>
</dbReference>
<dbReference type="Gene3D" id="3.90.25.10">
    <property type="entry name" value="UDP-galactose 4-epimerase, domain 1"/>
    <property type="match status" value="1"/>
</dbReference>
<dbReference type="HOGENOM" id="CLU_007383_1_7_10"/>
<accession>H2BV90</accession>
<dbReference type="Pfam" id="PF16363">
    <property type="entry name" value="GDP_Man_Dehyd"/>
    <property type="match status" value="1"/>
</dbReference>
<dbReference type="OrthoDB" id="9803333at2"/>
<keyword evidence="3" id="KW-1185">Reference proteome</keyword>
<evidence type="ECO:0000259" key="1">
    <source>
        <dbReference type="Pfam" id="PF16363"/>
    </source>
</evidence>